<feature type="region of interest" description="Disordered" evidence="1">
    <location>
        <begin position="761"/>
        <end position="782"/>
    </location>
</feature>
<feature type="region of interest" description="Disordered" evidence="1">
    <location>
        <begin position="148"/>
        <end position="190"/>
    </location>
</feature>
<evidence type="ECO:0000313" key="2">
    <source>
        <dbReference type="EMBL" id="GIL94358.1"/>
    </source>
</evidence>
<feature type="compositionally biased region" description="Low complexity" evidence="1">
    <location>
        <begin position="1738"/>
        <end position="1750"/>
    </location>
</feature>
<feature type="compositionally biased region" description="Low complexity" evidence="1">
    <location>
        <begin position="157"/>
        <end position="166"/>
    </location>
</feature>
<feature type="region of interest" description="Disordered" evidence="1">
    <location>
        <begin position="1676"/>
        <end position="1724"/>
    </location>
</feature>
<feature type="region of interest" description="Disordered" evidence="1">
    <location>
        <begin position="1485"/>
        <end position="1516"/>
    </location>
</feature>
<feature type="region of interest" description="Disordered" evidence="1">
    <location>
        <begin position="97"/>
        <end position="121"/>
    </location>
</feature>
<sequence length="1810" mass="184483">MEFLLPHLDEFVLDFDAEEALLQAQMLAAGQVRAQASVLAGPGVGTNAVRHNYNLPNAVMKTRMRQLQQAVPVEPVQLDSQLDALRREIARREQQKLKQGTAKAAPARPVSNGNAGARLTQRGENPASSLMLAGTANRCGAALKGPPVTKRARMPSAQAAALEASAGPVPETRSTARVAGGPSPPAAAGLSSGLIITPSIGALTHQNVGSKLPPTEVRRALPAQQPRLQPKPQQAGQKLQQSPSRPQPPDAGFKAADVRRSQPVEQRTADLSLQHVPQQEPASSSQGANHNNESDNVVAGAGQQHGTPIRNIDQHLQGIGAGAAPGMQQSPSQGGPGPPRKRPRTSVQRPGASRNAPEAAGCLQDSNCPGAANTNGQQQAVAPSGVAGILTASSNLTSAPSGSQRVRPATGATSTASRQGAGNGGKGLTGPSDARLPKGSASALVQGTQGQDDAQDGSSADICPEAEQAATEFLMSFMTQIGGEGDRSSATAMALQAQGQASSNSGQGLKQCHPLQIGISPGDPPPVTLGSGSVVPGRVGNGCAETRQLTGCERNALVAGSGGGASARRAAAERTSAAVQRLRRKSSGVATADSSLRTVTPLGMAGVAGIHVVHAAAADMAGAADSRAAGTSAIPPAIADGMPSGTAPLEACDLPHPGRGGDASGLPLLATTVPPSSKCQQDGALIRSAQQSGDLELNAQAINRQLGREVDTTTSATEGALAAARGAAASVGEALALEPAGVVSSTMAPLLLELGVHDARSQGATGTMPPGVGSPGGPPLALSSCPPGLQAGAAVHTPSWPQLYSAGWGCPGDRYQMGAGHGTTLGEVQPQQQLEQSQQPGVMPGSGATSHLTGALTELGMHGEPGTVAPQTNTPPSIAPPGITASATVPLPIHAHPQSQTSVLPFRHGATFGLLATTAALQLPFLPPPPAIHPPVHAGGPFPGAIPHVPPPRAQWRSSLFGEVPLGGGQPAVSLVEMDVMVRKELILLRWHMLQELAAEIEAEWMEACHAHNRLRLLSMAQSVSTTAAGAVDSADVLGLQVSTHQQPQDTSRACYSYSGAHSHPGLHSLDSQDQESQHQQQEQRAQEQQRQTQQQLINLGQAANPQPAAPMQPPVVLPAAAWATASEALRTMEQTESHSTSRFNALEQAVVEMLPAALRKEAPVDAQEPLDLVRPSFSSDQQAVARHAQHPDQLLHAAAPIQTPALMLEPGRTPEASRGAERSERAALEAVEVACAIGVPVCGSDVHGNWQSGPNVVAPSAEDRQHPGWTQTALDIPTPGTAVAAGVGTSDGAVIVRVEAATWPVGVHFPGLSVIERPPAENPEAVVTASEAAICTQRQDRQHCTQIWQRSDVSPTFHVNVRQGGADADADAADITAVLTGSDTRASPAAAVSNPTVAATRGAQQARAELVSTTATTSPPQLGSGDGGAGGTASGGSNVPRANTELGATVWIPWGDGSVPAAPAGLGARTGAIHGDGCGTMKSLPATVNQSGHRGGTSGNAAANTSLGDGRADENGQTNQAVEAAAPFTGLSFKLSTAPLAGRRVAAMRAQSGTKTPAIPIPVGERKRAPASVPAVVSASVVQPRSRNCAVVGGASAASASAVAAVPLVTVAAAPAEPLVHVQSASQVQSATRARGGSPGNAVASTEPAQAQQESQTTSNINIGSAGVHEVTRPATNTASHVQVPRAAAPREKPAPRNFGSTLQPATASSPPHTEQHSRQLSAQGCSAVLWTTQQQVPSQQAHQQEQQQSGFPQLASPSAMPLYQGRQDIVLRGGDTYGAASTSALGMLTRKYMSPLRIFRSYSGGGLL</sequence>
<feature type="region of interest" description="Disordered" evidence="1">
    <location>
        <begin position="395"/>
        <end position="460"/>
    </location>
</feature>
<organism evidence="2 3">
    <name type="scientific">Volvox reticuliferus</name>
    <dbReference type="NCBI Taxonomy" id="1737510"/>
    <lineage>
        <taxon>Eukaryota</taxon>
        <taxon>Viridiplantae</taxon>
        <taxon>Chlorophyta</taxon>
        <taxon>core chlorophytes</taxon>
        <taxon>Chlorophyceae</taxon>
        <taxon>CS clade</taxon>
        <taxon>Chlamydomonadales</taxon>
        <taxon>Volvocaceae</taxon>
        <taxon>Volvox</taxon>
    </lineage>
</organism>
<feature type="compositionally biased region" description="Polar residues" evidence="1">
    <location>
        <begin position="1413"/>
        <end position="1422"/>
    </location>
</feature>
<accession>A0A8J4FEX0</accession>
<feature type="compositionally biased region" description="Gly residues" evidence="1">
    <location>
        <begin position="1425"/>
        <end position="1435"/>
    </location>
</feature>
<feature type="compositionally biased region" description="Polar residues" evidence="1">
    <location>
        <begin position="411"/>
        <end position="420"/>
    </location>
</feature>
<evidence type="ECO:0000256" key="1">
    <source>
        <dbReference type="SAM" id="MobiDB-lite"/>
    </source>
</evidence>
<feature type="region of interest" description="Disordered" evidence="1">
    <location>
        <begin position="1413"/>
        <end position="1442"/>
    </location>
</feature>
<name>A0A8J4FEX0_9CHLO</name>
<dbReference type="OrthoDB" id="553372at2759"/>
<feature type="region of interest" description="Disordered" evidence="1">
    <location>
        <begin position="1738"/>
        <end position="1760"/>
    </location>
</feature>
<feature type="region of interest" description="Disordered" evidence="1">
    <location>
        <begin position="320"/>
        <end position="364"/>
    </location>
</feature>
<comment type="caution">
    <text evidence="2">The sequence shown here is derived from an EMBL/GenBank/DDBJ whole genome shotgun (WGS) entry which is preliminary data.</text>
</comment>
<dbReference type="Proteomes" id="UP000722791">
    <property type="component" value="Unassembled WGS sequence"/>
</dbReference>
<reference evidence="2" key="1">
    <citation type="journal article" date="2021" name="Proc. Natl. Acad. Sci. U.S.A.">
        <title>Three genomes in the algal genus Volvox reveal the fate of a haploid sex-determining region after a transition to homothallism.</title>
        <authorList>
            <person name="Yamamoto K."/>
            <person name="Hamaji T."/>
            <person name="Kawai-Toyooka H."/>
            <person name="Matsuzaki R."/>
            <person name="Takahashi F."/>
            <person name="Nishimura Y."/>
            <person name="Kawachi M."/>
            <person name="Noguchi H."/>
            <person name="Minakuchi Y."/>
            <person name="Umen J.G."/>
            <person name="Toyoda A."/>
            <person name="Nozaki H."/>
        </authorList>
    </citation>
    <scope>NUCLEOTIDE SEQUENCE</scope>
    <source>
        <strain evidence="2">NIES-3785</strain>
    </source>
</reference>
<proteinExistence type="predicted"/>
<feature type="region of interest" description="Disordered" evidence="1">
    <location>
        <begin position="1051"/>
        <end position="1095"/>
    </location>
</feature>
<gene>
    <name evidence="2" type="ORF">Vretimale_589</name>
</gene>
<feature type="region of interest" description="Disordered" evidence="1">
    <location>
        <begin position="1631"/>
        <end position="1659"/>
    </location>
</feature>
<dbReference type="EMBL" id="BNCQ01000001">
    <property type="protein sequence ID" value="GIL94358.1"/>
    <property type="molecule type" value="Genomic_DNA"/>
</dbReference>
<feature type="compositionally biased region" description="Low complexity" evidence="1">
    <location>
        <begin position="446"/>
        <end position="460"/>
    </location>
</feature>
<feature type="compositionally biased region" description="Polar residues" evidence="1">
    <location>
        <begin position="231"/>
        <end position="244"/>
    </location>
</feature>
<feature type="compositionally biased region" description="Polar residues" evidence="1">
    <location>
        <begin position="1644"/>
        <end position="1659"/>
    </location>
</feature>
<feature type="compositionally biased region" description="Polar residues" evidence="1">
    <location>
        <begin position="263"/>
        <end position="295"/>
    </location>
</feature>
<feature type="compositionally biased region" description="Polar residues" evidence="1">
    <location>
        <begin position="395"/>
        <end position="404"/>
    </location>
</feature>
<evidence type="ECO:0000313" key="3">
    <source>
        <dbReference type="Proteomes" id="UP000722791"/>
    </source>
</evidence>
<protein>
    <submittedName>
        <fullName evidence="2">Uncharacterized protein</fullName>
    </submittedName>
</protein>
<feature type="compositionally biased region" description="Polar residues" evidence="1">
    <location>
        <begin position="1700"/>
        <end position="1724"/>
    </location>
</feature>
<feature type="region of interest" description="Disordered" evidence="1">
    <location>
        <begin position="224"/>
        <end position="308"/>
    </location>
</feature>
<feature type="compositionally biased region" description="Low complexity" evidence="1">
    <location>
        <begin position="1078"/>
        <end position="1095"/>
    </location>
</feature>